<sequence length="344" mass="38727">MTVISSIRYNKETCSQMQKTSVLIRMSLTSLLLAELLLFTTVTASHFFGGSMTFHPRRNHDGSYKVELRFKTTYHSCYEYDYWPCGSGDCGNDVSTVIGQVDSSPNGNNWCQSEGVITKMLSTNSPFQLIKSSCCWIFNTVTNSGGWSLLTYIDLGVRSDTSEPNRSPITTTLPFVRVPQNCPRRYNILAFDPDGDHVRCRFGLGQNQECEICNQPAGFTLDQNNCSLSYSHTWVPGVYSFELVLEDFPIQNITLSYTNQLSKEIYAISFIRSRRAVNYHATAAIPPQAFPLTTTSTTRSSTTATHSTTPTTTRTTTTTTTLILHYQQQPQHLQPLCYQQQQLQ</sequence>
<evidence type="ECO:0000313" key="2">
    <source>
        <dbReference type="Proteomes" id="UP000515129"/>
    </source>
</evidence>
<protein>
    <submittedName>
        <fullName evidence="3">Integrin beta-like protein A</fullName>
    </submittedName>
</protein>
<feature type="compositionally biased region" description="Low complexity" evidence="1">
    <location>
        <begin position="293"/>
        <end position="316"/>
    </location>
</feature>
<keyword evidence="2" id="KW-1185">Reference proteome</keyword>
<organism evidence="2 3">
    <name type="scientific">Carassius auratus</name>
    <name type="common">Goldfish</name>
    <dbReference type="NCBI Taxonomy" id="7957"/>
    <lineage>
        <taxon>Eukaryota</taxon>
        <taxon>Metazoa</taxon>
        <taxon>Chordata</taxon>
        <taxon>Craniata</taxon>
        <taxon>Vertebrata</taxon>
        <taxon>Euteleostomi</taxon>
        <taxon>Actinopterygii</taxon>
        <taxon>Neopterygii</taxon>
        <taxon>Teleostei</taxon>
        <taxon>Ostariophysi</taxon>
        <taxon>Cypriniformes</taxon>
        <taxon>Cyprinidae</taxon>
        <taxon>Cyprininae</taxon>
        <taxon>Carassius</taxon>
    </lineage>
</organism>
<dbReference type="Proteomes" id="UP000515129">
    <property type="component" value="Unplaced"/>
</dbReference>
<accession>A0A6P6NGQ5</accession>
<dbReference type="RefSeq" id="XP_026107594.1">
    <property type="nucleotide sequence ID" value="XM_026251809.1"/>
</dbReference>
<dbReference type="AlphaFoldDB" id="A0A6P6NGQ5"/>
<dbReference type="OrthoDB" id="10063988at2759"/>
<proteinExistence type="predicted"/>
<feature type="region of interest" description="Disordered" evidence="1">
    <location>
        <begin position="292"/>
        <end position="316"/>
    </location>
</feature>
<reference evidence="3" key="1">
    <citation type="submission" date="2025-08" db="UniProtKB">
        <authorList>
            <consortium name="RefSeq"/>
        </authorList>
    </citation>
    <scope>IDENTIFICATION</scope>
    <source>
        <strain evidence="3">Wakin</strain>
        <tissue evidence="3">Muscle</tissue>
    </source>
</reference>
<gene>
    <name evidence="3" type="primary">LOC113079571</name>
</gene>
<evidence type="ECO:0000313" key="3">
    <source>
        <dbReference type="RefSeq" id="XP_026107594.1"/>
    </source>
</evidence>
<dbReference type="GeneID" id="113079571"/>
<evidence type="ECO:0000256" key="1">
    <source>
        <dbReference type="SAM" id="MobiDB-lite"/>
    </source>
</evidence>
<dbReference type="KEGG" id="caua:113079571"/>
<name>A0A6P6NGQ5_CARAU</name>